<keyword evidence="6 7" id="KW-0482">Metalloprotease</keyword>
<evidence type="ECO:0000259" key="8">
    <source>
        <dbReference type="Pfam" id="PF01432"/>
    </source>
</evidence>
<keyword evidence="4 7" id="KW-0378">Hydrolase</keyword>
<evidence type="ECO:0000256" key="2">
    <source>
        <dbReference type="ARBA" id="ARBA00022670"/>
    </source>
</evidence>
<dbReference type="GO" id="GO:0004180">
    <property type="term" value="F:carboxypeptidase activity"/>
    <property type="evidence" value="ECO:0007669"/>
    <property type="project" value="TreeGrafter"/>
</dbReference>
<comment type="similarity">
    <text evidence="1 7">Belongs to the peptidase M3 family.</text>
</comment>
<sequence>MTRHSEDLQAVPGMMASMSHSPADLDPANPLVAPSALPFGLPDFAAIDIAHLRPALEAGMAEQRAEWEAIATDDALPDVANTLEALERSGQLLTRASVLFRTLSSAVGGEEIDALEAEITPALTAHRDALWLDTRIFDRIESLVNAGPLLDLDGETERLLQEYRRNFVRAGVKLSPAETEELRALNGRLGDLQTEFRQRVVKGMSAAAVHVTEKERLAGLDEGTLAALAKAAADAGRSGGPEGAEAGWLISLRLPTQQPLLAQLEDAELRSELLSSSLNRGSGIDPETDTRGILLEIARVRAERARLLGYEHHAGYVAENSTAQQTSAINERMAMLAAPAARNAHAEAAELAAMLPEGAELSPADWSYYAERLRKERFEIDDAALRPYLELNRVLTDGVFWAAQQLYGLTMKERPDLRGYAEGVRVWEAREENGEALGLFVGDYFSRPGKRGGAWMNHLVDQSGLLGNQPVVVNNLNLTPPPEGEPALLTWDEVRTCFHEFGHALHGLFSDARYPTLSGTSVPRDFVEYPSQVNEMWMENPAVVGRFARHHSTGEPLPEELLRQVIEAAGYGEGFATCEYLGAAIIDQAWHQLAPEDVPSDPEEVTSFELAALARAGLDLDLVPPRYRSTYLNHSFGGGYDAGYYSYIWSEVLDADTVGWFTTEGQIAGDGGLNRMAGQRFRELLLSRGNTQDPLASFRELRGREPDTEPLLVRRGLTG</sequence>
<dbReference type="GO" id="GO:0006508">
    <property type="term" value="P:proteolysis"/>
    <property type="evidence" value="ECO:0007669"/>
    <property type="project" value="UniProtKB-KW"/>
</dbReference>
<dbReference type="Gene3D" id="3.40.390.10">
    <property type="entry name" value="Collagenase (Catalytic Domain)"/>
    <property type="match status" value="1"/>
</dbReference>
<keyword evidence="10" id="KW-1185">Reference proteome</keyword>
<dbReference type="InterPro" id="IPR001567">
    <property type="entry name" value="Pept_M3A_M3B_dom"/>
</dbReference>
<dbReference type="InterPro" id="IPR024077">
    <property type="entry name" value="Neurolysin/TOP_dom2"/>
</dbReference>
<evidence type="ECO:0000256" key="3">
    <source>
        <dbReference type="ARBA" id="ARBA00022723"/>
    </source>
</evidence>
<dbReference type="PANTHER" id="PTHR43660">
    <property type="entry name" value="DIPEPTIDYL CARBOXYPEPTIDASE"/>
    <property type="match status" value="1"/>
</dbReference>
<comment type="caution">
    <text evidence="9">The sequence shown here is derived from an EMBL/GenBank/DDBJ whole genome shotgun (WGS) entry which is preliminary data.</text>
</comment>
<accession>A0A3N2B8Z3</accession>
<dbReference type="EMBL" id="RKHK01000001">
    <property type="protein sequence ID" value="ROR71745.1"/>
    <property type="molecule type" value="Genomic_DNA"/>
</dbReference>
<evidence type="ECO:0000313" key="10">
    <source>
        <dbReference type="Proteomes" id="UP000280668"/>
    </source>
</evidence>
<evidence type="ECO:0000256" key="4">
    <source>
        <dbReference type="ARBA" id="ARBA00022801"/>
    </source>
</evidence>
<reference evidence="9 10" key="1">
    <citation type="submission" date="2018-11" db="EMBL/GenBank/DDBJ databases">
        <title>Sequencing the genomes of 1000 actinobacteria strains.</title>
        <authorList>
            <person name="Klenk H.-P."/>
        </authorList>
    </citation>
    <scope>NUCLEOTIDE SEQUENCE [LARGE SCALE GENOMIC DNA]</scope>
    <source>
        <strain evidence="9 10">DSM 11294</strain>
    </source>
</reference>
<evidence type="ECO:0000256" key="1">
    <source>
        <dbReference type="ARBA" id="ARBA00006040"/>
    </source>
</evidence>
<evidence type="ECO:0000256" key="7">
    <source>
        <dbReference type="RuleBase" id="RU003435"/>
    </source>
</evidence>
<dbReference type="InterPro" id="IPR034005">
    <property type="entry name" value="M3A_DCP"/>
</dbReference>
<keyword evidence="3 7" id="KW-0479">Metal-binding</keyword>
<evidence type="ECO:0000256" key="5">
    <source>
        <dbReference type="ARBA" id="ARBA00022833"/>
    </source>
</evidence>
<dbReference type="PANTHER" id="PTHR43660:SF1">
    <property type="entry name" value="DIPEPTIDYL CARBOXYPEPTIDASE"/>
    <property type="match status" value="1"/>
</dbReference>
<gene>
    <name evidence="9" type="ORF">EDD31_0082</name>
</gene>
<comment type="cofactor">
    <cofactor evidence="7">
        <name>Zn(2+)</name>
        <dbReference type="ChEBI" id="CHEBI:29105"/>
    </cofactor>
    <text evidence="7">Binds 1 zinc ion.</text>
</comment>
<dbReference type="Pfam" id="PF01432">
    <property type="entry name" value="Peptidase_M3"/>
    <property type="match status" value="1"/>
</dbReference>
<dbReference type="GO" id="GO:0004222">
    <property type="term" value="F:metalloendopeptidase activity"/>
    <property type="evidence" value="ECO:0007669"/>
    <property type="project" value="InterPro"/>
</dbReference>
<dbReference type="FunFam" id="3.40.390.10:FF:000009">
    <property type="entry name" value="Oligopeptidase A"/>
    <property type="match status" value="1"/>
</dbReference>
<name>A0A3N2B8Z3_9MICO</name>
<dbReference type="SUPFAM" id="SSF55486">
    <property type="entry name" value="Metalloproteases ('zincins'), catalytic domain"/>
    <property type="match status" value="1"/>
</dbReference>
<dbReference type="GO" id="GO:0005829">
    <property type="term" value="C:cytosol"/>
    <property type="evidence" value="ECO:0007669"/>
    <property type="project" value="TreeGrafter"/>
</dbReference>
<dbReference type="GO" id="GO:0046872">
    <property type="term" value="F:metal ion binding"/>
    <property type="evidence" value="ECO:0007669"/>
    <property type="project" value="UniProtKB-UniRule"/>
</dbReference>
<dbReference type="AlphaFoldDB" id="A0A3N2B8Z3"/>
<dbReference type="Gene3D" id="1.10.1370.40">
    <property type="match status" value="1"/>
</dbReference>
<keyword evidence="5 7" id="KW-0862">Zinc</keyword>
<evidence type="ECO:0000256" key="6">
    <source>
        <dbReference type="ARBA" id="ARBA00023049"/>
    </source>
</evidence>
<dbReference type="CDD" id="cd06456">
    <property type="entry name" value="M3A_DCP"/>
    <property type="match status" value="1"/>
</dbReference>
<keyword evidence="2 7" id="KW-0645">Protease</keyword>
<proteinExistence type="inferred from homology"/>
<dbReference type="Proteomes" id="UP000280668">
    <property type="component" value="Unassembled WGS sequence"/>
</dbReference>
<evidence type="ECO:0000313" key="9">
    <source>
        <dbReference type="EMBL" id="ROR71745.1"/>
    </source>
</evidence>
<feature type="domain" description="Peptidase M3A/M3B catalytic" evidence="8">
    <location>
        <begin position="261"/>
        <end position="714"/>
    </location>
</feature>
<organism evidence="9 10">
    <name type="scientific">Bogoriella caseilytica</name>
    <dbReference type="NCBI Taxonomy" id="56055"/>
    <lineage>
        <taxon>Bacteria</taxon>
        <taxon>Bacillati</taxon>
        <taxon>Actinomycetota</taxon>
        <taxon>Actinomycetes</taxon>
        <taxon>Micrococcales</taxon>
        <taxon>Bogoriellaceae</taxon>
        <taxon>Bogoriella</taxon>
    </lineage>
</organism>
<dbReference type="InterPro" id="IPR045090">
    <property type="entry name" value="Pept_M3A_M3B"/>
</dbReference>
<dbReference type="Gene3D" id="1.10.1370.10">
    <property type="entry name" value="Neurolysin, domain 3"/>
    <property type="match status" value="1"/>
</dbReference>
<dbReference type="InterPro" id="IPR024079">
    <property type="entry name" value="MetalloPept_cat_dom_sf"/>
</dbReference>
<protein>
    <submittedName>
        <fullName evidence="9">Peptidyl-dipeptidase Dcp</fullName>
    </submittedName>
</protein>